<dbReference type="Proteomes" id="UP001592528">
    <property type="component" value="Unassembled WGS sequence"/>
</dbReference>
<proteinExistence type="predicted"/>
<dbReference type="EMBL" id="JBHEZZ010000036">
    <property type="protein sequence ID" value="MFC1406979.1"/>
    <property type="molecule type" value="Genomic_DNA"/>
</dbReference>
<name>A0ABV6UZU2_9ACTN</name>
<sequence>MITYKELAEGVQEASGIRTSALLHNWVGGVLGRVVREAHHRGDPPMTALVVHTDDGMVGDGYKEVLAVAGEPPVEDFLEREHHAARSRLACYQRFGATLPATGGVPALAPKLEATIARQRSREPVRPPRVCPSCFIQLPSTGACDSCGAPGQTLDAHALTSGSIVAPVTPDLRRPT</sequence>
<dbReference type="RefSeq" id="WP_232242733.1">
    <property type="nucleotide sequence ID" value="NZ_JBHEZZ010000036.1"/>
</dbReference>
<reference evidence="1 2" key="1">
    <citation type="submission" date="2024-09" db="EMBL/GenBank/DDBJ databases">
        <authorList>
            <person name="Lee S.D."/>
        </authorList>
    </citation>
    <scope>NUCLEOTIDE SEQUENCE [LARGE SCALE GENOMIC DNA]</scope>
    <source>
        <strain evidence="1 2">N1-5</strain>
    </source>
</reference>
<organism evidence="1 2">
    <name type="scientific">Streptacidiphilus cavernicola</name>
    <dbReference type="NCBI Taxonomy" id="3342716"/>
    <lineage>
        <taxon>Bacteria</taxon>
        <taxon>Bacillati</taxon>
        <taxon>Actinomycetota</taxon>
        <taxon>Actinomycetes</taxon>
        <taxon>Kitasatosporales</taxon>
        <taxon>Streptomycetaceae</taxon>
        <taxon>Streptacidiphilus</taxon>
    </lineage>
</organism>
<accession>A0ABV6UZU2</accession>
<keyword evidence="2" id="KW-1185">Reference proteome</keyword>
<evidence type="ECO:0000313" key="2">
    <source>
        <dbReference type="Proteomes" id="UP001592528"/>
    </source>
</evidence>
<gene>
    <name evidence="1" type="ORF">ACEZDJ_37425</name>
</gene>
<evidence type="ECO:0000313" key="1">
    <source>
        <dbReference type="EMBL" id="MFC1406979.1"/>
    </source>
</evidence>
<protein>
    <submittedName>
        <fullName evidence="1">Uncharacterized protein</fullName>
    </submittedName>
</protein>
<comment type="caution">
    <text evidence="1">The sequence shown here is derived from an EMBL/GenBank/DDBJ whole genome shotgun (WGS) entry which is preliminary data.</text>
</comment>